<evidence type="ECO:0000313" key="2">
    <source>
        <dbReference type="Proteomes" id="UP000095282"/>
    </source>
</evidence>
<keyword evidence="2" id="KW-1185">Reference proteome</keyword>
<feature type="transmembrane region" description="Helical" evidence="1">
    <location>
        <begin position="7"/>
        <end position="28"/>
    </location>
</feature>
<dbReference type="Proteomes" id="UP000095282">
    <property type="component" value="Unplaced"/>
</dbReference>
<evidence type="ECO:0000256" key="1">
    <source>
        <dbReference type="SAM" id="Phobius"/>
    </source>
</evidence>
<name>A0A1I7TWF6_9PELO</name>
<feature type="transmembrane region" description="Helical" evidence="1">
    <location>
        <begin position="83"/>
        <end position="105"/>
    </location>
</feature>
<feature type="transmembrane region" description="Helical" evidence="1">
    <location>
        <begin position="53"/>
        <end position="76"/>
    </location>
</feature>
<evidence type="ECO:0000313" key="3">
    <source>
        <dbReference type="WBParaSite" id="Csp11.Scaffold629.g12466.t1"/>
    </source>
</evidence>
<keyword evidence="1" id="KW-0812">Transmembrane</keyword>
<dbReference type="AlphaFoldDB" id="A0A1I7TWF6"/>
<keyword evidence="1" id="KW-1133">Transmembrane helix</keyword>
<feature type="transmembrane region" description="Helical" evidence="1">
    <location>
        <begin position="125"/>
        <end position="150"/>
    </location>
</feature>
<reference evidence="3" key="1">
    <citation type="submission" date="2016-11" db="UniProtKB">
        <authorList>
            <consortium name="WormBaseParasite"/>
        </authorList>
    </citation>
    <scope>IDENTIFICATION</scope>
</reference>
<accession>A0A1I7TWF6</accession>
<dbReference type="eggNOG" id="ENOG502THZH">
    <property type="taxonomic scope" value="Eukaryota"/>
</dbReference>
<keyword evidence="1" id="KW-0472">Membrane</keyword>
<dbReference type="WBParaSite" id="Csp11.Scaffold629.g12466.t1">
    <property type="protein sequence ID" value="Csp11.Scaffold629.g12466.t1"/>
    <property type="gene ID" value="Csp11.Scaffold629.g12466"/>
</dbReference>
<organism evidence="2 3">
    <name type="scientific">Caenorhabditis tropicalis</name>
    <dbReference type="NCBI Taxonomy" id="1561998"/>
    <lineage>
        <taxon>Eukaryota</taxon>
        <taxon>Metazoa</taxon>
        <taxon>Ecdysozoa</taxon>
        <taxon>Nematoda</taxon>
        <taxon>Chromadorea</taxon>
        <taxon>Rhabditida</taxon>
        <taxon>Rhabditina</taxon>
        <taxon>Rhabditomorpha</taxon>
        <taxon>Rhabditoidea</taxon>
        <taxon>Rhabditidae</taxon>
        <taxon>Peloderinae</taxon>
        <taxon>Caenorhabditis</taxon>
    </lineage>
</organism>
<proteinExistence type="predicted"/>
<protein>
    <submittedName>
        <fullName evidence="3">Transmembrane protein</fullName>
    </submittedName>
</protein>
<sequence length="187" mass="21756">MGSNKKRLCSVLVVSMYTMGFIWMFSVLDGEKNFIRFFNFLIQGISISRRVGLILHICLIPLTVTMILVSSLAVFTRVMRKQTAILILILISWITLSTLIATVVLRRIINTSSTTVITFDYQYHWQIYITLASFIIAFLLTQIFAFGGYFRPMITMLSFDGHYQRYDYPRMSKLERNMVSVKELDNF</sequence>